<proteinExistence type="predicted"/>
<dbReference type="RefSeq" id="WP_381446609.1">
    <property type="nucleotide sequence ID" value="NZ_JBHSNP010000028.1"/>
</dbReference>
<name>A0ABW0U006_9BACL</name>
<keyword evidence="1" id="KW-1133">Transmembrane helix</keyword>
<accession>A0ABW0U006</accession>
<reference evidence="3" key="1">
    <citation type="journal article" date="2019" name="Int. J. Syst. Evol. Microbiol.">
        <title>The Global Catalogue of Microorganisms (GCM) 10K type strain sequencing project: providing services to taxonomists for standard genome sequencing and annotation.</title>
        <authorList>
            <consortium name="The Broad Institute Genomics Platform"/>
            <consortium name="The Broad Institute Genome Sequencing Center for Infectious Disease"/>
            <person name="Wu L."/>
            <person name="Ma J."/>
        </authorList>
    </citation>
    <scope>NUCLEOTIDE SEQUENCE [LARGE SCALE GENOMIC DNA]</scope>
    <source>
        <strain evidence="3">KACC 11299</strain>
    </source>
</reference>
<sequence>MKYIMAFIWSFLLVTMLNYVAGSIAGVPAFNFMGGVVAAVVMAIIILCITAITPEGEVADH</sequence>
<dbReference type="Proteomes" id="UP001596071">
    <property type="component" value="Unassembled WGS sequence"/>
</dbReference>
<gene>
    <name evidence="2" type="ORF">ACFPTP_15510</name>
</gene>
<dbReference type="Pfam" id="PF11151">
    <property type="entry name" value="DUF2929"/>
    <property type="match status" value="1"/>
</dbReference>
<evidence type="ECO:0000313" key="3">
    <source>
        <dbReference type="Proteomes" id="UP001596071"/>
    </source>
</evidence>
<evidence type="ECO:0000256" key="1">
    <source>
        <dbReference type="SAM" id="Phobius"/>
    </source>
</evidence>
<protein>
    <submittedName>
        <fullName evidence="2">DUF2929 family protein</fullName>
    </submittedName>
</protein>
<keyword evidence="1" id="KW-0472">Membrane</keyword>
<feature type="transmembrane region" description="Helical" evidence="1">
    <location>
        <begin position="32"/>
        <end position="52"/>
    </location>
</feature>
<keyword evidence="3" id="KW-1185">Reference proteome</keyword>
<organism evidence="2 3">
    <name type="scientific">Sporosarcina koreensis</name>
    <dbReference type="NCBI Taxonomy" id="334735"/>
    <lineage>
        <taxon>Bacteria</taxon>
        <taxon>Bacillati</taxon>
        <taxon>Bacillota</taxon>
        <taxon>Bacilli</taxon>
        <taxon>Bacillales</taxon>
        <taxon>Caryophanaceae</taxon>
        <taxon>Sporosarcina</taxon>
    </lineage>
</organism>
<evidence type="ECO:0000313" key="2">
    <source>
        <dbReference type="EMBL" id="MFC5604641.1"/>
    </source>
</evidence>
<comment type="caution">
    <text evidence="2">The sequence shown here is derived from an EMBL/GenBank/DDBJ whole genome shotgun (WGS) entry which is preliminary data.</text>
</comment>
<dbReference type="InterPro" id="IPR021324">
    <property type="entry name" value="DUF2929"/>
</dbReference>
<dbReference type="EMBL" id="JBHSNP010000028">
    <property type="protein sequence ID" value="MFC5604641.1"/>
    <property type="molecule type" value="Genomic_DNA"/>
</dbReference>
<keyword evidence="1" id="KW-0812">Transmembrane</keyword>